<proteinExistence type="inferred from homology"/>
<dbReference type="InterPro" id="IPR009000">
    <property type="entry name" value="Transl_B-barrel_sf"/>
</dbReference>
<organism evidence="10 11">
    <name type="scientific">Trapa natans</name>
    <name type="common">Water chestnut</name>
    <dbReference type="NCBI Taxonomy" id="22666"/>
    <lineage>
        <taxon>Eukaryota</taxon>
        <taxon>Viridiplantae</taxon>
        <taxon>Streptophyta</taxon>
        <taxon>Embryophyta</taxon>
        <taxon>Tracheophyta</taxon>
        <taxon>Spermatophyta</taxon>
        <taxon>Magnoliopsida</taxon>
        <taxon>eudicotyledons</taxon>
        <taxon>Gunneridae</taxon>
        <taxon>Pentapetalae</taxon>
        <taxon>rosids</taxon>
        <taxon>malvids</taxon>
        <taxon>Myrtales</taxon>
        <taxon>Lythraceae</taxon>
        <taxon>Trapa</taxon>
    </lineage>
</organism>
<keyword evidence="11" id="KW-1185">Reference proteome</keyword>
<keyword evidence="4" id="KW-0690">Ribosome biogenesis</keyword>
<dbReference type="EMBL" id="JAXQNO010000011">
    <property type="protein sequence ID" value="KAK4788803.1"/>
    <property type="molecule type" value="Genomic_DNA"/>
</dbReference>
<dbReference type="GO" id="GO:0000493">
    <property type="term" value="P:box H/ACA snoRNP assembly"/>
    <property type="evidence" value="ECO:0007669"/>
    <property type="project" value="InterPro"/>
</dbReference>
<keyword evidence="8" id="KW-0539">Nucleus</keyword>
<evidence type="ECO:0000256" key="3">
    <source>
        <dbReference type="ARBA" id="ARBA00021438"/>
    </source>
</evidence>
<evidence type="ECO:0000256" key="1">
    <source>
        <dbReference type="ARBA" id="ARBA00004123"/>
    </source>
</evidence>
<evidence type="ECO:0000313" key="11">
    <source>
        <dbReference type="Proteomes" id="UP001346149"/>
    </source>
</evidence>
<dbReference type="GO" id="GO:0005732">
    <property type="term" value="C:sno(s)RNA-containing ribonucleoprotein complex"/>
    <property type="evidence" value="ECO:0007669"/>
    <property type="project" value="InterPro"/>
</dbReference>
<dbReference type="InterPro" id="IPR007504">
    <property type="entry name" value="H/ACA_rnp_Gar1/Naf1"/>
</dbReference>
<evidence type="ECO:0000256" key="5">
    <source>
        <dbReference type="ARBA" id="ARBA00022552"/>
    </source>
</evidence>
<feature type="region of interest" description="Disordered" evidence="9">
    <location>
        <begin position="620"/>
        <end position="654"/>
    </location>
</feature>
<dbReference type="GO" id="GO:0003723">
    <property type="term" value="F:RNA binding"/>
    <property type="evidence" value="ECO:0007669"/>
    <property type="project" value="UniProtKB-KW"/>
</dbReference>
<dbReference type="GO" id="GO:0001522">
    <property type="term" value="P:pseudouridine synthesis"/>
    <property type="evidence" value="ECO:0007669"/>
    <property type="project" value="InterPro"/>
</dbReference>
<keyword evidence="5" id="KW-0698">rRNA processing</keyword>
<feature type="compositionally biased region" description="Low complexity" evidence="9">
    <location>
        <begin position="215"/>
        <end position="231"/>
    </location>
</feature>
<dbReference type="Pfam" id="PF04410">
    <property type="entry name" value="Gar1"/>
    <property type="match status" value="1"/>
</dbReference>
<comment type="subcellular location">
    <subcellularLocation>
        <location evidence="1">Nucleus</location>
    </subcellularLocation>
</comment>
<protein>
    <recommendedName>
        <fullName evidence="3">H/ACA ribonucleoprotein complex non-core subunit NAF1</fullName>
    </recommendedName>
</protein>
<feature type="compositionally biased region" description="Acidic residues" evidence="9">
    <location>
        <begin position="300"/>
        <end position="309"/>
    </location>
</feature>
<feature type="region of interest" description="Disordered" evidence="9">
    <location>
        <begin position="809"/>
        <end position="837"/>
    </location>
</feature>
<dbReference type="PANTHER" id="PTHR31633">
    <property type="entry name" value="H/ACA RIBONUCLEOPROTEIN COMPLEX NON-CORE SUBUNIT NAF1"/>
    <property type="match status" value="1"/>
</dbReference>
<evidence type="ECO:0000256" key="4">
    <source>
        <dbReference type="ARBA" id="ARBA00022517"/>
    </source>
</evidence>
<dbReference type="InterPro" id="IPR038664">
    <property type="entry name" value="Gar1/Naf1_Cbf5-bd_sf"/>
</dbReference>
<keyword evidence="6" id="KW-0597">Phosphoprotein</keyword>
<comment type="similarity">
    <text evidence="2">Belongs to the NAF1 family.</text>
</comment>
<keyword evidence="7" id="KW-0694">RNA-binding</keyword>
<evidence type="ECO:0000256" key="2">
    <source>
        <dbReference type="ARBA" id="ARBA00009801"/>
    </source>
</evidence>
<dbReference type="AlphaFoldDB" id="A0AAN7LIJ1"/>
<evidence type="ECO:0000256" key="8">
    <source>
        <dbReference type="ARBA" id="ARBA00023242"/>
    </source>
</evidence>
<feature type="compositionally biased region" description="Polar residues" evidence="9">
    <location>
        <begin position="633"/>
        <end position="654"/>
    </location>
</feature>
<name>A0AAN7LIJ1_TRANT</name>
<feature type="compositionally biased region" description="Basic and acidic residues" evidence="9">
    <location>
        <begin position="232"/>
        <end position="246"/>
    </location>
</feature>
<dbReference type="Proteomes" id="UP001346149">
    <property type="component" value="Unassembled WGS sequence"/>
</dbReference>
<dbReference type="SUPFAM" id="SSF50447">
    <property type="entry name" value="Translation proteins"/>
    <property type="match status" value="1"/>
</dbReference>
<dbReference type="GO" id="GO:0005634">
    <property type="term" value="C:nucleus"/>
    <property type="evidence" value="ECO:0007669"/>
    <property type="project" value="UniProtKB-SubCell"/>
</dbReference>
<feature type="compositionally biased region" description="Basic and acidic residues" evidence="9">
    <location>
        <begin position="282"/>
        <end position="299"/>
    </location>
</feature>
<evidence type="ECO:0000256" key="7">
    <source>
        <dbReference type="ARBA" id="ARBA00022884"/>
    </source>
</evidence>
<dbReference type="FunFam" id="2.40.10.230:FF:000002">
    <property type="entry name" value="H/ACA ribonucleoprotein complex non-core subunit NAF1"/>
    <property type="match status" value="1"/>
</dbReference>
<feature type="compositionally biased region" description="Acidic residues" evidence="9">
    <location>
        <begin position="457"/>
        <end position="475"/>
    </location>
</feature>
<dbReference type="Gene3D" id="2.40.10.230">
    <property type="entry name" value="Probable tRNA pseudouridine synthase domain"/>
    <property type="match status" value="1"/>
</dbReference>
<dbReference type="PANTHER" id="PTHR31633:SF1">
    <property type="entry name" value="H_ACA RIBONUCLEOPROTEIN COMPLEX NON-CORE SUBUNIT NAF1"/>
    <property type="match status" value="1"/>
</dbReference>
<evidence type="ECO:0000256" key="6">
    <source>
        <dbReference type="ARBA" id="ARBA00022553"/>
    </source>
</evidence>
<evidence type="ECO:0000313" key="10">
    <source>
        <dbReference type="EMBL" id="KAK4788803.1"/>
    </source>
</evidence>
<accession>A0AAN7LIJ1</accession>
<dbReference type="InterPro" id="IPR040309">
    <property type="entry name" value="Naf1"/>
</dbReference>
<sequence length="837" mass="90568">MVGFITEPVIQEDEDVSRAPKSNNSNAYPAVIDHQSTDISLLDTFIDFDSIKAWFDHFPDDSGGSEQPGELIMDGVKEGNALIDEFFVNSELMSEDDVGRASALGGVDEFLLKSEPMCDDEVGRASALGGIDEFLVKNEPMIDDEVGRASALRGIDDSKIVSYVGHLKIDSMGDGESRGSCLDGKKSETVVNEVKGGEMGGHDSESENSSESESIDYSSSSSSSSSSSGSSDVDKGDPSSSDHEDGSSSSDGDDDGPNQRIKEIHFAANGAGELEEGEMEEGEIRETNLTKKSVKRVEDNDNETDDGENVDTMVSWSDIEDNDGTGGGGGPIRSKNEVKVLPPVPRVEAKLECNHQMCPVGVVLSVMGAQVIVEGIEKHTPLNEGSILWITEMRTPLGIIDEIFGPVKNPYYVVRYNSEDEVPCGICQGTTVSLVHEFASYIINEKNLYKKGYDASGENDEELSEEAEFSDDEKEAEYRRMQRIAKRGATDPSGMKDVKKNFGKKGREREGNWKNNSNNNSPSQKMWPNANQKMQYSCNPPSSVHPNLMGGTGMISPNIRKNGRERDESWKNSASQEMWPNVNQQIHSSCNSPSSVHPNLMGGTGVISPNFGKKGREMEESWKNNSNNNSSSQQMWPNANQQIQSSCNSPSSLHPNLMGGTGMISPFYPPPQPGVSVPITTNGVWMSGNFPYQQPIDPSLANSFSNMLQWATQSNQFPYQIPIPNPFALPNSSLPNTGQPNALGGLAFAPFSGLQLHNAGSNQMFGMGSCEISSFNAAAQAAQPNGVQIDPSAATLVNSEPPRMFNAAVSSNRGGKPPLNRRGGGRFAGNRGRKRFN</sequence>
<gene>
    <name evidence="10" type="ORF">SAY86_020122</name>
</gene>
<evidence type="ECO:0000256" key="9">
    <source>
        <dbReference type="SAM" id="MobiDB-lite"/>
    </source>
</evidence>
<reference evidence="10 11" key="1">
    <citation type="journal article" date="2023" name="Hortic Res">
        <title>Pangenome of water caltrop reveals structural variations and asymmetric subgenome divergence after allopolyploidization.</title>
        <authorList>
            <person name="Zhang X."/>
            <person name="Chen Y."/>
            <person name="Wang L."/>
            <person name="Yuan Y."/>
            <person name="Fang M."/>
            <person name="Shi L."/>
            <person name="Lu R."/>
            <person name="Comes H.P."/>
            <person name="Ma Y."/>
            <person name="Chen Y."/>
            <person name="Huang G."/>
            <person name="Zhou Y."/>
            <person name="Zheng Z."/>
            <person name="Qiu Y."/>
        </authorList>
    </citation>
    <scope>NUCLEOTIDE SEQUENCE [LARGE SCALE GENOMIC DNA]</scope>
    <source>
        <strain evidence="10">F231</strain>
    </source>
</reference>
<dbReference type="GO" id="GO:0006364">
    <property type="term" value="P:rRNA processing"/>
    <property type="evidence" value="ECO:0007669"/>
    <property type="project" value="UniProtKB-KW"/>
</dbReference>
<feature type="region of interest" description="Disordered" evidence="9">
    <location>
        <begin position="194"/>
        <end position="336"/>
    </location>
</feature>
<feature type="region of interest" description="Disordered" evidence="9">
    <location>
        <begin position="488"/>
        <end position="528"/>
    </location>
</feature>
<feature type="region of interest" description="Disordered" evidence="9">
    <location>
        <begin position="456"/>
        <end position="476"/>
    </location>
</feature>
<feature type="compositionally biased region" description="Basic and acidic residues" evidence="9">
    <location>
        <begin position="494"/>
        <end position="512"/>
    </location>
</feature>
<comment type="caution">
    <text evidence="10">The sequence shown here is derived from an EMBL/GenBank/DDBJ whole genome shotgun (WGS) entry which is preliminary data.</text>
</comment>